<keyword evidence="2" id="KW-1133">Transmembrane helix</keyword>
<feature type="compositionally biased region" description="Pro residues" evidence="1">
    <location>
        <begin position="166"/>
        <end position="180"/>
    </location>
</feature>
<name>A0ABW7ABP6_9ACTN</name>
<feature type="region of interest" description="Disordered" evidence="1">
    <location>
        <begin position="148"/>
        <end position="207"/>
    </location>
</feature>
<dbReference type="Proteomes" id="UP001603978">
    <property type="component" value="Unassembled WGS sequence"/>
</dbReference>
<dbReference type="EMBL" id="JBICRM010000005">
    <property type="protein sequence ID" value="MFG1703710.1"/>
    <property type="molecule type" value="Genomic_DNA"/>
</dbReference>
<keyword evidence="2" id="KW-0472">Membrane</keyword>
<feature type="region of interest" description="Disordered" evidence="1">
    <location>
        <begin position="1"/>
        <end position="110"/>
    </location>
</feature>
<sequence length="355" mass="37461">MAYPPQPPQPQPQPQDPWGAQGQGAPQGYGGPPGQGAHQPGYGPPPGQGPPQPGYGQGATQPAYGQPPGQGATQPGYGQPPGQGFPQQPGYGPQPGQGGGQYGPPPVQYARQASGNRVSVLIIGMVIGLTVVVLGGGAAGAFIFLRTPDPMPTIAMPTTDPFPTTTTPPPSDPPSDPPSSEPSTTPTEPEPTTRRPDPGSPLKDTEFDDWNFKLGKVKLEARKVGGWTYDSCDPVDGQGVLAKYDCERAIQLAYSAYGGHIKAVQVMMSFPTEQAAKTTATRLAKLTSEAVNWKKDKAHSKYAYGKIRSSASKKYVVVTVLTADKTAKSLATYYHSYLQSDHASYFLLRDLTITS</sequence>
<feature type="compositionally biased region" description="Pro residues" evidence="1">
    <location>
        <begin position="1"/>
        <end position="15"/>
    </location>
</feature>
<keyword evidence="2" id="KW-0812">Transmembrane</keyword>
<evidence type="ECO:0000256" key="2">
    <source>
        <dbReference type="SAM" id="Phobius"/>
    </source>
</evidence>
<protein>
    <submittedName>
        <fullName evidence="3">Uncharacterized protein</fullName>
    </submittedName>
</protein>
<comment type="caution">
    <text evidence="3">The sequence shown here is derived from an EMBL/GenBank/DDBJ whole genome shotgun (WGS) entry which is preliminary data.</text>
</comment>
<keyword evidence="4" id="KW-1185">Reference proteome</keyword>
<reference evidence="3 4" key="1">
    <citation type="submission" date="2024-10" db="EMBL/GenBank/DDBJ databases">
        <authorList>
            <person name="Topkara A.R."/>
            <person name="Saygin H."/>
        </authorList>
    </citation>
    <scope>NUCLEOTIDE SEQUENCE [LARGE SCALE GENOMIC DNA]</scope>
    <source>
        <strain evidence="3 4">M3C6</strain>
    </source>
</reference>
<feature type="compositionally biased region" description="Gly residues" evidence="1">
    <location>
        <begin position="21"/>
        <end position="34"/>
    </location>
</feature>
<evidence type="ECO:0000256" key="1">
    <source>
        <dbReference type="SAM" id="MobiDB-lite"/>
    </source>
</evidence>
<evidence type="ECO:0000313" key="3">
    <source>
        <dbReference type="EMBL" id="MFG1703710.1"/>
    </source>
</evidence>
<gene>
    <name evidence="3" type="ORF">ACFLIM_10990</name>
</gene>
<proteinExistence type="predicted"/>
<feature type="compositionally biased region" description="Gly residues" evidence="1">
    <location>
        <begin position="93"/>
        <end position="102"/>
    </location>
</feature>
<feature type="transmembrane region" description="Helical" evidence="2">
    <location>
        <begin position="118"/>
        <end position="145"/>
    </location>
</feature>
<feature type="compositionally biased region" description="Low complexity" evidence="1">
    <location>
        <begin position="58"/>
        <end position="91"/>
    </location>
</feature>
<feature type="compositionally biased region" description="Pro residues" evidence="1">
    <location>
        <begin position="42"/>
        <end position="53"/>
    </location>
</feature>
<dbReference type="RefSeq" id="WP_393164382.1">
    <property type="nucleotide sequence ID" value="NZ_JBICRM010000005.1"/>
</dbReference>
<evidence type="ECO:0000313" key="4">
    <source>
        <dbReference type="Proteomes" id="UP001603978"/>
    </source>
</evidence>
<organism evidence="3 4">
    <name type="scientific">Nonomuraea marmarensis</name>
    <dbReference type="NCBI Taxonomy" id="3351344"/>
    <lineage>
        <taxon>Bacteria</taxon>
        <taxon>Bacillati</taxon>
        <taxon>Actinomycetota</taxon>
        <taxon>Actinomycetes</taxon>
        <taxon>Streptosporangiales</taxon>
        <taxon>Streptosporangiaceae</taxon>
        <taxon>Nonomuraea</taxon>
    </lineage>
</organism>
<accession>A0ABW7ABP6</accession>